<protein>
    <recommendedName>
        <fullName evidence="2">RGS domain-containing protein</fullName>
    </recommendedName>
</protein>
<organism evidence="10 15">
    <name type="scientific">Phytophthora fragariae</name>
    <dbReference type="NCBI Taxonomy" id="53985"/>
    <lineage>
        <taxon>Eukaryota</taxon>
        <taxon>Sar</taxon>
        <taxon>Stramenopiles</taxon>
        <taxon>Oomycota</taxon>
        <taxon>Peronosporomycetes</taxon>
        <taxon>Peronosporales</taxon>
        <taxon>Peronosporaceae</taxon>
        <taxon>Phytophthora</taxon>
    </lineage>
</organism>
<dbReference type="OrthoDB" id="196547at2759"/>
<comment type="caution">
    <text evidence="10">The sequence shown here is derived from an EMBL/GenBank/DDBJ whole genome shotgun (WGS) entry which is preliminary data.</text>
</comment>
<evidence type="ECO:0000313" key="13">
    <source>
        <dbReference type="Proteomes" id="UP000433483"/>
    </source>
</evidence>
<dbReference type="Proteomes" id="UP000460718">
    <property type="component" value="Unassembled WGS sequence"/>
</dbReference>
<evidence type="ECO:0000313" key="17">
    <source>
        <dbReference type="Proteomes" id="UP000441208"/>
    </source>
</evidence>
<dbReference type="EMBL" id="QXGD01000536">
    <property type="protein sequence ID" value="KAE9235043.1"/>
    <property type="molecule type" value="Genomic_DNA"/>
</dbReference>
<sequence length="1122" mass="124991">MARTISSCLLFQARHGGEVSSVLSTSSTGDAFGLRISVPSTLAAKGFESKFSTRLTARDFGPARAMGVCLSKIPGLAPRGNDVCDIAPKASPTLSAVPTSKNLVAPDPDSPESMLRINPKSAVTVSHRESRKEPHDRESRSVSSPRRLERSLSTAALPAGNGTSPVKQDALIPPSGTIGALALPAPSPTRSRHFSIKPSLHYTGSENRLTSDQARRPTRKKHKPVTIGLDILLRDERARAGYFKYLRAAAHMEKIAKSEDEEEAAIQAQPQTEALAEEERKLLRNKRAGAKTEDYREDCALFWLEISDLLKIPSSTAAGGVSSFQMGLMDDLYDVYVAKGATRLLPMVSPSEREALAQYLADRNAERALLMFKMLLLDVLDVVTANFDEYVREPGPLGYSHATKSDSMRNVLAQLAKRVAGGGVTNGDRRAHLHHILSTPALCRMFREFLEARNSVENLLFIIDALGFEDLVNTLKRAATTPLLFVPENSTATSATSTAVQSDGDEAEAPSMESHQDYCVRQAHKIFNKYVRYGSKAEVCLGTVVKDRLLERLTEYPLGSDIFSDAVLLCSAELVQSHLDAFYRTVAYLSYQAEVQKQKKQQKQGTTKQNRVMEAKTIPEPQDPAADGNTPSLPTAVAAVVASTNGVITGGNNRQGPIGLAEILEGVGVHAFRDYLRDQGAENTLFFYKEVCEFQRLPHSQRQYIQMRARRIFDKYVRRGARLELELPVETRRDILWKLAAPTEATFSDAQRLVLRQWETRDLPKFRNSSLYHEMLDKIAASPAAPPPAITHDGEEQATATASTAGFIDVSKMSLREFLELELLRKYFRRFLEREQCANELYFYFEIATFQQFPTSDYLARQARKLFNRFCDAQSREFVPFASTAIHKDLQSSLASPSPAMFNKAQEQIFNFFATTLFPKFQQNEIYRGIRITPQQLRAARLAAMGGASNRKITATKAPNQSAGQAPNRSSAGRRGNSGINGDADDRASDGALTEADVTVTMILENPETRALFLFFSEEIFCTESIYFWMDCNEFKDIPHRSYLKLRAQKIYRKYICGRAKLQVNLESALIRVIESNLDNPTRTLFVPAQRSITKMLERDTLPKFRRSKHFQPSFQLLLAAS</sequence>
<evidence type="ECO:0000313" key="5">
    <source>
        <dbReference type="EMBL" id="KAE9114021.1"/>
    </source>
</evidence>
<dbReference type="CDD" id="cd07440">
    <property type="entry name" value="RGS"/>
    <property type="match status" value="2"/>
</dbReference>
<evidence type="ECO:0000256" key="1">
    <source>
        <dbReference type="SAM" id="MobiDB-lite"/>
    </source>
</evidence>
<dbReference type="Proteomes" id="UP000440367">
    <property type="component" value="Unassembled WGS sequence"/>
</dbReference>
<gene>
    <name evidence="11" type="ORF">PF001_g9569</name>
    <name evidence="10" type="ORF">PF002_g11630</name>
    <name evidence="9" type="ORF">PF004_g9322</name>
    <name evidence="8" type="ORF">PF005_g10343</name>
    <name evidence="7" type="ORF">PF006_g9534</name>
    <name evidence="5" type="ORF">PF007_g10538</name>
    <name evidence="3" type="ORF">PF009_g11566</name>
    <name evidence="6" type="ORF">PF010_g9603</name>
    <name evidence="4" type="ORF">PF011_g9164</name>
</gene>
<dbReference type="SMART" id="SM00315">
    <property type="entry name" value="RGS"/>
    <property type="match status" value="4"/>
</dbReference>
<dbReference type="PRINTS" id="PR01301">
    <property type="entry name" value="RGSPROTEIN"/>
</dbReference>
<dbReference type="Pfam" id="PF00615">
    <property type="entry name" value="RGS"/>
    <property type="match status" value="4"/>
</dbReference>
<dbReference type="Proteomes" id="UP000440732">
    <property type="component" value="Unassembled WGS sequence"/>
</dbReference>
<evidence type="ECO:0000313" key="18">
    <source>
        <dbReference type="Proteomes" id="UP000460718"/>
    </source>
</evidence>
<evidence type="ECO:0000259" key="2">
    <source>
        <dbReference type="PROSITE" id="PS50132"/>
    </source>
</evidence>
<evidence type="ECO:0000313" key="19">
    <source>
        <dbReference type="Proteomes" id="UP000476176"/>
    </source>
</evidence>
<dbReference type="Gene3D" id="1.10.167.10">
    <property type="entry name" value="Regulator of G-protein Signalling 4, domain 2"/>
    <property type="match status" value="4"/>
</dbReference>
<dbReference type="Proteomes" id="UP000488956">
    <property type="component" value="Unassembled WGS sequence"/>
</dbReference>
<dbReference type="EMBL" id="QXGF01000551">
    <property type="protein sequence ID" value="KAE8938547.1"/>
    <property type="molecule type" value="Genomic_DNA"/>
</dbReference>
<reference evidence="12 13" key="1">
    <citation type="submission" date="2018-08" db="EMBL/GenBank/DDBJ databases">
        <title>Genomic investigation of the strawberry pathogen Phytophthora fragariae indicates pathogenicity is determined by transcriptional variation in three key races.</title>
        <authorList>
            <person name="Adams T.M."/>
            <person name="Armitage A.D."/>
            <person name="Sobczyk M.K."/>
            <person name="Bates H.J."/>
            <person name="Dunwell J.M."/>
            <person name="Nellist C.F."/>
            <person name="Harrison R.J."/>
        </authorList>
    </citation>
    <scope>NUCLEOTIDE SEQUENCE [LARGE SCALE GENOMIC DNA]</scope>
    <source>
        <strain evidence="11 14">A4</strain>
        <strain evidence="10 15">BC-1</strain>
        <strain evidence="9 19">BC-23</strain>
        <strain evidence="8 13">NOV-27</strain>
        <strain evidence="7 16">NOV-5</strain>
        <strain evidence="5 17">NOV-71</strain>
        <strain evidence="3 12">NOV-9</strain>
        <strain evidence="6 20">ONT-3</strain>
        <strain evidence="4 18">SCRP245</strain>
    </source>
</reference>
<dbReference type="EMBL" id="QXGE01000463">
    <property type="protein sequence ID" value="KAE9311759.1"/>
    <property type="molecule type" value="Genomic_DNA"/>
</dbReference>
<evidence type="ECO:0000313" key="6">
    <source>
        <dbReference type="EMBL" id="KAE9114721.1"/>
    </source>
</evidence>
<accession>A0A6A3ZHG9</accession>
<dbReference type="EMBL" id="QXFX01000464">
    <property type="protein sequence ID" value="KAE9114721.1"/>
    <property type="molecule type" value="Genomic_DNA"/>
</dbReference>
<evidence type="ECO:0000313" key="16">
    <source>
        <dbReference type="Proteomes" id="UP000440732"/>
    </source>
</evidence>
<name>A0A6A3ZHG9_9STRA</name>
<feature type="domain" description="RGS" evidence="2">
    <location>
        <begin position="432"/>
        <end position="592"/>
    </location>
</feature>
<dbReference type="InterPro" id="IPR016137">
    <property type="entry name" value="RGS"/>
</dbReference>
<feature type="region of interest" description="Disordered" evidence="1">
    <location>
        <begin position="953"/>
        <end position="989"/>
    </location>
</feature>
<dbReference type="Proteomes" id="UP000429523">
    <property type="component" value="Unassembled WGS sequence"/>
</dbReference>
<feature type="compositionally biased region" description="Basic and acidic residues" evidence="1">
    <location>
        <begin position="126"/>
        <end position="150"/>
    </location>
</feature>
<evidence type="ECO:0000313" key="15">
    <source>
        <dbReference type="Proteomes" id="UP000440367"/>
    </source>
</evidence>
<dbReference type="EMBL" id="QXGB01000489">
    <property type="protein sequence ID" value="KAE9213056.1"/>
    <property type="molecule type" value="Genomic_DNA"/>
</dbReference>
<evidence type="ECO:0000313" key="20">
    <source>
        <dbReference type="Proteomes" id="UP000488956"/>
    </source>
</evidence>
<dbReference type="EMBL" id="QXGC01000454">
    <property type="protein sequence ID" value="KAE9234652.1"/>
    <property type="molecule type" value="Genomic_DNA"/>
</dbReference>
<dbReference type="Proteomes" id="UP000476176">
    <property type="component" value="Unassembled WGS sequence"/>
</dbReference>
<dbReference type="SUPFAM" id="SSF48097">
    <property type="entry name" value="Regulator of G-protein signaling, RGS"/>
    <property type="match status" value="4"/>
</dbReference>
<dbReference type="PROSITE" id="PS50132">
    <property type="entry name" value="RGS"/>
    <property type="match status" value="4"/>
</dbReference>
<dbReference type="InterPro" id="IPR036305">
    <property type="entry name" value="RGS_sf"/>
</dbReference>
<evidence type="ECO:0000313" key="10">
    <source>
        <dbReference type="EMBL" id="KAE9235043.1"/>
    </source>
</evidence>
<feature type="region of interest" description="Disordered" evidence="1">
    <location>
        <begin position="95"/>
        <end position="167"/>
    </location>
</feature>
<feature type="domain" description="RGS" evidence="2">
    <location>
        <begin position="814"/>
        <end position="931"/>
    </location>
</feature>
<dbReference type="AlphaFoldDB" id="A0A6A3ZHG9"/>
<dbReference type="EMBL" id="QXGA01000458">
    <property type="protein sequence ID" value="KAE9145632.1"/>
    <property type="molecule type" value="Genomic_DNA"/>
</dbReference>
<feature type="domain" description="RGS" evidence="2">
    <location>
        <begin position="667"/>
        <end position="776"/>
    </location>
</feature>
<feature type="compositionally biased region" description="Polar residues" evidence="1">
    <location>
        <begin position="202"/>
        <end position="212"/>
    </location>
</feature>
<evidence type="ECO:0000313" key="3">
    <source>
        <dbReference type="EMBL" id="KAE8938547.1"/>
    </source>
</evidence>
<feature type="compositionally biased region" description="Polar residues" evidence="1">
    <location>
        <begin position="953"/>
        <end position="971"/>
    </location>
</feature>
<evidence type="ECO:0000313" key="12">
    <source>
        <dbReference type="Proteomes" id="UP000429523"/>
    </source>
</evidence>
<evidence type="ECO:0000313" key="4">
    <source>
        <dbReference type="EMBL" id="KAE9011892.1"/>
    </source>
</evidence>
<dbReference type="Proteomes" id="UP000441208">
    <property type="component" value="Unassembled WGS sequence"/>
</dbReference>
<keyword evidence="13" id="KW-1185">Reference proteome</keyword>
<evidence type="ECO:0000313" key="8">
    <source>
        <dbReference type="EMBL" id="KAE9213056.1"/>
    </source>
</evidence>
<evidence type="ECO:0000313" key="14">
    <source>
        <dbReference type="Proteomes" id="UP000437068"/>
    </source>
</evidence>
<dbReference type="PANTHER" id="PTHR10845">
    <property type="entry name" value="REGULATOR OF G PROTEIN SIGNALING"/>
    <property type="match status" value="1"/>
</dbReference>
<evidence type="ECO:0000313" key="7">
    <source>
        <dbReference type="EMBL" id="KAE9145632.1"/>
    </source>
</evidence>
<dbReference type="PANTHER" id="PTHR10845:SF192">
    <property type="entry name" value="DOUBLE HIT, ISOFORM B"/>
    <property type="match status" value="1"/>
</dbReference>
<dbReference type="Proteomes" id="UP000433483">
    <property type="component" value="Unassembled WGS sequence"/>
</dbReference>
<feature type="domain" description="RGS" evidence="2">
    <location>
        <begin position="999"/>
        <end position="1111"/>
    </location>
</feature>
<evidence type="ECO:0000313" key="11">
    <source>
        <dbReference type="EMBL" id="KAE9311759.1"/>
    </source>
</evidence>
<evidence type="ECO:0000313" key="9">
    <source>
        <dbReference type="EMBL" id="KAE9234652.1"/>
    </source>
</evidence>
<dbReference type="InterPro" id="IPR044926">
    <property type="entry name" value="RGS_subdomain_2"/>
</dbReference>
<dbReference type="EMBL" id="QXFW01000448">
    <property type="protein sequence ID" value="KAE9011892.1"/>
    <property type="molecule type" value="Genomic_DNA"/>
</dbReference>
<dbReference type="EMBL" id="QXFZ01000500">
    <property type="protein sequence ID" value="KAE9114021.1"/>
    <property type="molecule type" value="Genomic_DNA"/>
</dbReference>
<feature type="region of interest" description="Disordered" evidence="1">
    <location>
        <begin position="202"/>
        <end position="222"/>
    </location>
</feature>
<proteinExistence type="predicted"/>
<dbReference type="Proteomes" id="UP000437068">
    <property type="component" value="Unassembled WGS sequence"/>
</dbReference>
<feature type="region of interest" description="Disordered" evidence="1">
    <location>
        <begin position="598"/>
        <end position="630"/>
    </location>
</feature>